<dbReference type="PANTHER" id="PTHR43264:SF1">
    <property type="entry name" value="INOSINE_URIDINE-PREFERRING NUCLEOSIDE HYDROLASE DOMAIN-CONTAINING PROTEIN"/>
    <property type="match status" value="1"/>
</dbReference>
<organism evidence="1 2">
    <name type="scientific">Eutypa lata (strain UCR-EL1)</name>
    <name type="common">Grapevine dieback disease fungus</name>
    <name type="synonym">Eutypa armeniacae</name>
    <dbReference type="NCBI Taxonomy" id="1287681"/>
    <lineage>
        <taxon>Eukaryota</taxon>
        <taxon>Fungi</taxon>
        <taxon>Dikarya</taxon>
        <taxon>Ascomycota</taxon>
        <taxon>Pezizomycotina</taxon>
        <taxon>Sordariomycetes</taxon>
        <taxon>Xylariomycetidae</taxon>
        <taxon>Xylariales</taxon>
        <taxon>Diatrypaceae</taxon>
        <taxon>Eutypa</taxon>
    </lineage>
</organism>
<dbReference type="AlphaFoldDB" id="M7SNP5"/>
<dbReference type="OrthoDB" id="187522at2759"/>
<dbReference type="eggNOG" id="ENOG502SKET">
    <property type="taxonomic scope" value="Eukaryota"/>
</dbReference>
<reference evidence="2" key="1">
    <citation type="journal article" date="2013" name="Genome Announc.">
        <title>Draft genome sequence of the grapevine dieback fungus Eutypa lata UCR-EL1.</title>
        <authorList>
            <person name="Blanco-Ulate B."/>
            <person name="Rolshausen P.E."/>
            <person name="Cantu D."/>
        </authorList>
    </citation>
    <scope>NUCLEOTIDE SEQUENCE [LARGE SCALE GENOMIC DNA]</scope>
    <source>
        <strain evidence="2">UCR-EL1</strain>
    </source>
</reference>
<protein>
    <submittedName>
        <fullName evidence="1">Putative inosine uridine-preferring nucleoside hydrolase protein</fullName>
    </submittedName>
</protein>
<name>M7SNP5_EUTLA</name>
<evidence type="ECO:0000313" key="2">
    <source>
        <dbReference type="Proteomes" id="UP000012174"/>
    </source>
</evidence>
<keyword evidence="2" id="KW-1185">Reference proteome</keyword>
<dbReference type="HOGENOM" id="CLU_652168_0_0_1"/>
<dbReference type="Gene3D" id="3.90.245.10">
    <property type="entry name" value="Ribonucleoside hydrolase-like"/>
    <property type="match status" value="1"/>
</dbReference>
<dbReference type="SUPFAM" id="SSF53590">
    <property type="entry name" value="Nucleoside hydrolase"/>
    <property type="match status" value="1"/>
</dbReference>
<evidence type="ECO:0000313" key="1">
    <source>
        <dbReference type="EMBL" id="EMR68029.1"/>
    </source>
</evidence>
<dbReference type="GO" id="GO:0016799">
    <property type="term" value="F:hydrolase activity, hydrolyzing N-glycosyl compounds"/>
    <property type="evidence" value="ECO:0007669"/>
    <property type="project" value="InterPro"/>
</dbReference>
<dbReference type="Proteomes" id="UP000012174">
    <property type="component" value="Unassembled WGS sequence"/>
</dbReference>
<dbReference type="STRING" id="1287681.M7SNP5"/>
<sequence length="337" mass="37165">MKPALWTVGFAVMASAAPESKTRLIIDTDMLNFDDDPMAIGLANIFQNWGEVELIGVMASVNSRFTPPGADAINTYFGHPNIPLAVLKPVNNLTQWPDHPEYGDYLTGLTYNFTEDVRDGADTPDPVSSYRYLLSTSADNSITIAVIGFFDNMYDLLNSGPDQISPHTGAELLSTKVRELVVQANDVGMSYNTMMSNTTFAQTVLNWWPGKLTFASDAVGENTVFGQRITTELDVATNPLGYSLRANIGYNQSHYMWDVAAVYYAVCGLDDVLGWKYPDGGRVSLNGSAYATWTDGTGLQNSVEFRVPNTTFAARLEDTLLWEPGNRVPRDRTWCKC</sequence>
<dbReference type="KEGG" id="ela:UCREL1_4973"/>
<dbReference type="InterPro" id="IPR036452">
    <property type="entry name" value="Ribo_hydro-like"/>
</dbReference>
<dbReference type="PANTHER" id="PTHR43264">
    <property type="match status" value="1"/>
</dbReference>
<gene>
    <name evidence="1" type="ORF">UCREL1_4973</name>
</gene>
<keyword evidence="1" id="KW-0378">Hydrolase</keyword>
<accession>M7SNP5</accession>
<dbReference type="EMBL" id="KB706316">
    <property type="protein sequence ID" value="EMR68029.1"/>
    <property type="molecule type" value="Genomic_DNA"/>
</dbReference>
<proteinExistence type="predicted"/>